<evidence type="ECO:0000256" key="2">
    <source>
        <dbReference type="ARBA" id="ARBA00022475"/>
    </source>
</evidence>
<keyword evidence="5 10" id="KW-0067">ATP-binding</keyword>
<dbReference type="CDD" id="cd03259">
    <property type="entry name" value="ABC_Carb_Solutes_like"/>
    <property type="match status" value="1"/>
</dbReference>
<dbReference type="SUPFAM" id="SSF52540">
    <property type="entry name" value="P-loop containing nucleoside triphosphate hydrolases"/>
    <property type="match status" value="1"/>
</dbReference>
<dbReference type="GO" id="GO:0005524">
    <property type="term" value="F:ATP binding"/>
    <property type="evidence" value="ECO:0007669"/>
    <property type="project" value="UniProtKB-KW"/>
</dbReference>
<gene>
    <name evidence="10" type="ORF">QOZ84_10795</name>
</gene>
<evidence type="ECO:0000259" key="9">
    <source>
        <dbReference type="PROSITE" id="PS50893"/>
    </source>
</evidence>
<keyword evidence="8" id="KW-0472">Membrane</keyword>
<dbReference type="InterPro" id="IPR015853">
    <property type="entry name" value="ABC_transpr_FbpC"/>
</dbReference>
<keyword evidence="6" id="KW-0408">Iron</keyword>
<dbReference type="EMBL" id="JASKYM010000005">
    <property type="protein sequence ID" value="MDK2564038.1"/>
    <property type="molecule type" value="Genomic_DNA"/>
</dbReference>
<feature type="domain" description="ABC transporter" evidence="9">
    <location>
        <begin position="4"/>
        <end position="234"/>
    </location>
</feature>
<dbReference type="Pfam" id="PF00005">
    <property type="entry name" value="ABC_tran"/>
    <property type="match status" value="1"/>
</dbReference>
<keyword evidence="7" id="KW-0406">Ion transport</keyword>
<evidence type="ECO:0000256" key="5">
    <source>
        <dbReference type="ARBA" id="ARBA00022840"/>
    </source>
</evidence>
<dbReference type="SUPFAM" id="SSF50331">
    <property type="entry name" value="MOP-like"/>
    <property type="match status" value="1"/>
</dbReference>
<keyword evidence="4" id="KW-0547">Nucleotide-binding</keyword>
<dbReference type="InterPro" id="IPR003593">
    <property type="entry name" value="AAA+_ATPase"/>
</dbReference>
<dbReference type="PANTHER" id="PTHR42781">
    <property type="entry name" value="SPERMIDINE/PUTRESCINE IMPORT ATP-BINDING PROTEIN POTA"/>
    <property type="match status" value="1"/>
</dbReference>
<reference evidence="10 11" key="1">
    <citation type="submission" date="2023-05" db="EMBL/GenBank/DDBJ databases">
        <title>Rombocin, a short stable natural nisin variant, displays selective antimicrobial activity against Listeria monocytogenes and employs dual mode of action to kill target bacterial strains.</title>
        <authorList>
            <person name="Wambui J."/>
            <person name="Stephan R."/>
            <person name="Kuipers O.P."/>
        </authorList>
    </citation>
    <scope>NUCLEOTIDE SEQUENCE [LARGE SCALE GENOMIC DNA]</scope>
    <source>
        <strain evidence="10 11">RC002</strain>
    </source>
</reference>
<sequence length="345" mass="39162">MSKVKLINLVKKFDNKKILNNINLKIEEGELVSLLGPSGCGKSTTLKLIAGLIKADGGDILFNDESVLNVDTQKRGAVIVFQDYLLFPHMNVYDNIDFGLKIMKEKKEIRKEKVNNLISLVKLEGMENKYPSELSGGQKQRVAIARALAVKPKILLLDEPFSNLDIILRDEMREFVLEIQKKLNITTILVTHDKEEALMMSDKVAIMLDGEIKQFDSPKALYTNPSCIEVADFFGERNYIRGTVKENILTSDIGEFKVNCEDTDKISVMISPKNIAIYSNSDYKFNDSNKITGKIIKKRYGGDRTYYTVRAISYEFKITSPNDSYNVDDEVNICIDFNNSVYYTI</sequence>
<dbReference type="InterPro" id="IPR027417">
    <property type="entry name" value="P-loop_NTPase"/>
</dbReference>
<keyword evidence="1" id="KW-0813">Transport</keyword>
<comment type="caution">
    <text evidence="10">The sequence shown here is derived from an EMBL/GenBank/DDBJ whole genome shotgun (WGS) entry which is preliminary data.</text>
</comment>
<dbReference type="Proteomes" id="UP001301012">
    <property type="component" value="Unassembled WGS sequence"/>
</dbReference>
<dbReference type="PROSITE" id="PS50893">
    <property type="entry name" value="ABC_TRANSPORTER_2"/>
    <property type="match status" value="1"/>
</dbReference>
<protein>
    <submittedName>
        <fullName evidence="10">ABC transporter ATP-binding protein</fullName>
    </submittedName>
</protein>
<dbReference type="SMART" id="SM00382">
    <property type="entry name" value="AAA"/>
    <property type="match status" value="1"/>
</dbReference>
<evidence type="ECO:0000256" key="8">
    <source>
        <dbReference type="ARBA" id="ARBA00023136"/>
    </source>
</evidence>
<evidence type="ECO:0000256" key="1">
    <source>
        <dbReference type="ARBA" id="ARBA00022448"/>
    </source>
</evidence>
<dbReference type="InterPro" id="IPR008995">
    <property type="entry name" value="Mo/tungstate-bd_C_term_dom"/>
</dbReference>
<evidence type="ECO:0000256" key="6">
    <source>
        <dbReference type="ARBA" id="ARBA00023004"/>
    </source>
</evidence>
<dbReference type="PANTHER" id="PTHR42781:SF4">
    <property type="entry name" value="SPERMIDINE_PUTRESCINE IMPORT ATP-BINDING PROTEIN POTA"/>
    <property type="match status" value="1"/>
</dbReference>
<name>A0ABT7ED67_9FIRM</name>
<accession>A0ABT7ED67</accession>
<dbReference type="PROSITE" id="PS00211">
    <property type="entry name" value="ABC_TRANSPORTER_1"/>
    <property type="match status" value="1"/>
</dbReference>
<organism evidence="10 11">
    <name type="scientific">Romboutsia sedimentorum</name>
    <dbReference type="NCBI Taxonomy" id="1368474"/>
    <lineage>
        <taxon>Bacteria</taxon>
        <taxon>Bacillati</taxon>
        <taxon>Bacillota</taxon>
        <taxon>Clostridia</taxon>
        <taxon>Peptostreptococcales</taxon>
        <taxon>Peptostreptococcaceae</taxon>
        <taxon>Romboutsia</taxon>
    </lineage>
</organism>
<keyword evidence="3" id="KW-0410">Iron transport</keyword>
<keyword evidence="2" id="KW-1003">Cell membrane</keyword>
<evidence type="ECO:0000256" key="4">
    <source>
        <dbReference type="ARBA" id="ARBA00022741"/>
    </source>
</evidence>
<dbReference type="InterPro" id="IPR017871">
    <property type="entry name" value="ABC_transporter-like_CS"/>
</dbReference>
<proteinExistence type="predicted"/>
<evidence type="ECO:0000313" key="10">
    <source>
        <dbReference type="EMBL" id="MDK2564038.1"/>
    </source>
</evidence>
<evidence type="ECO:0000256" key="3">
    <source>
        <dbReference type="ARBA" id="ARBA00022496"/>
    </source>
</evidence>
<dbReference type="InterPro" id="IPR050093">
    <property type="entry name" value="ABC_SmlMolc_Importer"/>
</dbReference>
<evidence type="ECO:0000313" key="11">
    <source>
        <dbReference type="Proteomes" id="UP001301012"/>
    </source>
</evidence>
<dbReference type="InterPro" id="IPR003439">
    <property type="entry name" value="ABC_transporter-like_ATP-bd"/>
</dbReference>
<dbReference type="RefSeq" id="WP_284132976.1">
    <property type="nucleotide sequence ID" value="NZ_JASKYM010000005.1"/>
</dbReference>
<keyword evidence="11" id="KW-1185">Reference proteome</keyword>
<evidence type="ECO:0000256" key="7">
    <source>
        <dbReference type="ARBA" id="ARBA00023065"/>
    </source>
</evidence>
<dbReference type="Gene3D" id="3.40.50.300">
    <property type="entry name" value="P-loop containing nucleotide triphosphate hydrolases"/>
    <property type="match status" value="1"/>
</dbReference>